<dbReference type="PANTHER" id="PTHR38479:SF2">
    <property type="entry name" value="WINGED HELIX DNA-BINDING DOMAIN-CONTAINING PROTEIN"/>
    <property type="match status" value="1"/>
</dbReference>
<dbReference type="InterPro" id="IPR009351">
    <property type="entry name" value="AlkZ-like"/>
</dbReference>
<evidence type="ECO:0000313" key="2">
    <source>
        <dbReference type="Proteomes" id="UP000199515"/>
    </source>
</evidence>
<keyword evidence="2" id="KW-1185">Reference proteome</keyword>
<sequence>MLEVDRAQVMAYRIAVQGLHREEKDAAKLAVFDLGVQDSSRDTAVHALVARLAAPITGEAFTQDERFALVWSHRGAQHFHRREDLPELTRSLVPIDEADAMARMGWNRKMVEAAAIPAVETLFIAARAMRKAIPKPTSKGDASTAVTKLIPEGLTYYCRGCQVVHILEQLFRVSSLHGGIRLEPDATPAVLAPLEGRKPVSTKPDLAAATAVVRRYLHVNGPGTRGDAAGFAGTTAGTVKHTWPDDLAEVRVEGKPAFLPQERVSELENPPEPDLVRLLPSWDPLLQARDRAILVPDRARQKEVWRMLGNPGVVLADGEIAGIWRAKAVGRKRLDFDISPFEALPPAARAAAGDEAERIATARGFAEVRVTWS</sequence>
<proteinExistence type="predicted"/>
<dbReference type="OrthoDB" id="9148135at2"/>
<name>A0A1H3SKR8_9PSEU</name>
<accession>A0A1H3SKR8</accession>
<dbReference type="GO" id="GO:0003677">
    <property type="term" value="F:DNA binding"/>
    <property type="evidence" value="ECO:0007669"/>
    <property type="project" value="UniProtKB-KW"/>
</dbReference>
<keyword evidence="1" id="KW-0238">DNA-binding</keyword>
<evidence type="ECO:0000313" key="1">
    <source>
        <dbReference type="EMBL" id="SDZ38534.1"/>
    </source>
</evidence>
<gene>
    <name evidence="1" type="ORF">SAMN05421504_11491</name>
</gene>
<dbReference type="Pfam" id="PF06224">
    <property type="entry name" value="AlkZ-like"/>
    <property type="match status" value="1"/>
</dbReference>
<dbReference type="PANTHER" id="PTHR38479">
    <property type="entry name" value="LMO0824 PROTEIN"/>
    <property type="match status" value="1"/>
</dbReference>
<protein>
    <submittedName>
        <fullName evidence="1">Winged helix DNA-binding domain-containing protein</fullName>
    </submittedName>
</protein>
<dbReference type="STRING" id="589385.SAMN05421504_11491"/>
<dbReference type="EMBL" id="FNON01000014">
    <property type="protein sequence ID" value="SDZ38534.1"/>
    <property type="molecule type" value="Genomic_DNA"/>
</dbReference>
<organism evidence="1 2">
    <name type="scientific">Amycolatopsis xylanica</name>
    <dbReference type="NCBI Taxonomy" id="589385"/>
    <lineage>
        <taxon>Bacteria</taxon>
        <taxon>Bacillati</taxon>
        <taxon>Actinomycetota</taxon>
        <taxon>Actinomycetes</taxon>
        <taxon>Pseudonocardiales</taxon>
        <taxon>Pseudonocardiaceae</taxon>
        <taxon>Amycolatopsis</taxon>
    </lineage>
</organism>
<dbReference type="RefSeq" id="WP_091299357.1">
    <property type="nucleotide sequence ID" value="NZ_FNON01000014.1"/>
</dbReference>
<dbReference type="AlphaFoldDB" id="A0A1H3SKR8"/>
<reference evidence="1 2" key="1">
    <citation type="submission" date="2016-10" db="EMBL/GenBank/DDBJ databases">
        <authorList>
            <person name="de Groot N.N."/>
        </authorList>
    </citation>
    <scope>NUCLEOTIDE SEQUENCE [LARGE SCALE GENOMIC DNA]</scope>
    <source>
        <strain evidence="1 2">CPCC 202699</strain>
    </source>
</reference>
<dbReference type="Proteomes" id="UP000199515">
    <property type="component" value="Unassembled WGS sequence"/>
</dbReference>